<dbReference type="GO" id="GO:0006508">
    <property type="term" value="P:proteolysis"/>
    <property type="evidence" value="ECO:0007669"/>
    <property type="project" value="InterPro"/>
</dbReference>
<dbReference type="Proteomes" id="UP001175226">
    <property type="component" value="Unassembled WGS sequence"/>
</dbReference>
<feature type="domain" description="Peptidase C14 caspase" evidence="2">
    <location>
        <begin position="2"/>
        <end position="124"/>
    </location>
</feature>
<dbReference type="EMBL" id="JAUEPT010000235">
    <property type="protein sequence ID" value="KAK0429546.1"/>
    <property type="molecule type" value="Genomic_DNA"/>
</dbReference>
<dbReference type="InterPro" id="IPR011600">
    <property type="entry name" value="Pept_C14_caspase"/>
</dbReference>
<dbReference type="PANTHER" id="PTHR48104:SF30">
    <property type="entry name" value="METACASPASE-1"/>
    <property type="match status" value="1"/>
</dbReference>
<dbReference type="GO" id="GO:0005737">
    <property type="term" value="C:cytoplasm"/>
    <property type="evidence" value="ECO:0007669"/>
    <property type="project" value="TreeGrafter"/>
</dbReference>
<dbReference type="Gene3D" id="3.40.50.1460">
    <property type="match status" value="1"/>
</dbReference>
<comment type="similarity">
    <text evidence="1">Belongs to the peptidase C14B family.</text>
</comment>
<reference evidence="3" key="1">
    <citation type="submission" date="2023-06" db="EMBL/GenBank/DDBJ databases">
        <authorList>
            <consortium name="Lawrence Berkeley National Laboratory"/>
            <person name="Ahrendt S."/>
            <person name="Sahu N."/>
            <person name="Indic B."/>
            <person name="Wong-Bajracharya J."/>
            <person name="Merenyi Z."/>
            <person name="Ke H.-M."/>
            <person name="Monk M."/>
            <person name="Kocsube S."/>
            <person name="Drula E."/>
            <person name="Lipzen A."/>
            <person name="Balint B."/>
            <person name="Henrissat B."/>
            <person name="Andreopoulos B."/>
            <person name="Martin F.M."/>
            <person name="Harder C.B."/>
            <person name="Rigling D."/>
            <person name="Ford K.L."/>
            <person name="Foster G.D."/>
            <person name="Pangilinan J."/>
            <person name="Papanicolaou A."/>
            <person name="Barry K."/>
            <person name="LaButti K."/>
            <person name="Viragh M."/>
            <person name="Koriabine M."/>
            <person name="Yan M."/>
            <person name="Riley R."/>
            <person name="Champramary S."/>
            <person name="Plett K.L."/>
            <person name="Tsai I.J."/>
            <person name="Slot J."/>
            <person name="Sipos G."/>
            <person name="Plett J."/>
            <person name="Nagy L.G."/>
            <person name="Grigoriev I.V."/>
        </authorList>
    </citation>
    <scope>NUCLEOTIDE SEQUENCE</scope>
    <source>
        <strain evidence="3">FPL87.14</strain>
    </source>
</reference>
<dbReference type="AlphaFoldDB" id="A0AA39ISA3"/>
<evidence type="ECO:0000313" key="4">
    <source>
        <dbReference type="Proteomes" id="UP001175226"/>
    </source>
</evidence>
<evidence type="ECO:0000256" key="1">
    <source>
        <dbReference type="ARBA" id="ARBA00009005"/>
    </source>
</evidence>
<proteinExistence type="inferred from homology"/>
<dbReference type="PANTHER" id="PTHR48104">
    <property type="entry name" value="METACASPASE-4"/>
    <property type="match status" value="1"/>
</dbReference>
<gene>
    <name evidence="3" type="ORF">EV421DRAFT_1662480</name>
</gene>
<dbReference type="GO" id="GO:0004197">
    <property type="term" value="F:cysteine-type endopeptidase activity"/>
    <property type="evidence" value="ECO:0007669"/>
    <property type="project" value="InterPro"/>
</dbReference>
<feature type="non-terminal residue" evidence="3">
    <location>
        <position position="137"/>
    </location>
</feature>
<organism evidence="3 4">
    <name type="scientific">Armillaria borealis</name>
    <dbReference type="NCBI Taxonomy" id="47425"/>
    <lineage>
        <taxon>Eukaryota</taxon>
        <taxon>Fungi</taxon>
        <taxon>Dikarya</taxon>
        <taxon>Basidiomycota</taxon>
        <taxon>Agaricomycotina</taxon>
        <taxon>Agaricomycetes</taxon>
        <taxon>Agaricomycetidae</taxon>
        <taxon>Agaricales</taxon>
        <taxon>Marasmiineae</taxon>
        <taxon>Physalacriaceae</taxon>
        <taxon>Armillaria</taxon>
    </lineage>
</organism>
<feature type="non-terminal residue" evidence="3">
    <location>
        <position position="1"/>
    </location>
</feature>
<dbReference type="Pfam" id="PF00656">
    <property type="entry name" value="Peptidase_C14"/>
    <property type="match status" value="1"/>
</dbReference>
<evidence type="ECO:0000259" key="2">
    <source>
        <dbReference type="Pfam" id="PF00656"/>
    </source>
</evidence>
<sequence>QTWAVIIGVDAYENPRDSLHGCVSDALNFQDYLVKDLKVPVKQIQLLLSPNPEHMPHTNNTKIGRGDNIIIFFSGHGTCYPCSIYFKDTIRGLGTVEALCPMDRGSTIPDISDREINIILKQICRSKGHRITVFLDC</sequence>
<keyword evidence="4" id="KW-1185">Reference proteome</keyword>
<accession>A0AA39ISA3</accession>
<name>A0AA39ISA3_9AGAR</name>
<comment type="caution">
    <text evidence="3">The sequence shown here is derived from an EMBL/GenBank/DDBJ whole genome shotgun (WGS) entry which is preliminary data.</text>
</comment>
<protein>
    <recommendedName>
        <fullName evidence="2">Peptidase C14 caspase domain-containing protein</fullName>
    </recommendedName>
</protein>
<evidence type="ECO:0000313" key="3">
    <source>
        <dbReference type="EMBL" id="KAK0429546.1"/>
    </source>
</evidence>
<dbReference type="InterPro" id="IPR050452">
    <property type="entry name" value="Metacaspase"/>
</dbReference>